<keyword evidence="2" id="KW-0472">Membrane</keyword>
<feature type="transmembrane region" description="Helical" evidence="2">
    <location>
        <begin position="12"/>
        <end position="33"/>
    </location>
</feature>
<keyword evidence="2" id="KW-0812">Transmembrane</keyword>
<accession>A0A8J3JJX5</accession>
<sequence>MGSGWPVTVRSAAYVCGWAAVTALSASIVWVGLRPVLAAAVPEPVPLRVEALTASPSPVAAPSRPVPSVSPVPSPAGVSSPVRSPAGVRTSPSGKPAPKPSQVAPQQTVDGWQVFTESDGSRSYLRSFATEGGTAVIRIAHERVYLVSATPRGDYLVATSQPGPDRVVVQFHNSARQIIVDAIWWEQRPYAEVTVVE</sequence>
<organism evidence="3 4">
    <name type="scientific">Catellatospora bangladeshensis</name>
    <dbReference type="NCBI Taxonomy" id="310355"/>
    <lineage>
        <taxon>Bacteria</taxon>
        <taxon>Bacillati</taxon>
        <taxon>Actinomycetota</taxon>
        <taxon>Actinomycetes</taxon>
        <taxon>Micromonosporales</taxon>
        <taxon>Micromonosporaceae</taxon>
        <taxon>Catellatospora</taxon>
    </lineage>
</organism>
<evidence type="ECO:0000313" key="3">
    <source>
        <dbReference type="EMBL" id="GIF83909.1"/>
    </source>
</evidence>
<feature type="compositionally biased region" description="Low complexity" evidence="1">
    <location>
        <begin position="75"/>
        <end position="86"/>
    </location>
</feature>
<name>A0A8J3JJX5_9ACTN</name>
<protein>
    <submittedName>
        <fullName evidence="3">Uncharacterized protein</fullName>
    </submittedName>
</protein>
<dbReference type="EMBL" id="BONF01000032">
    <property type="protein sequence ID" value="GIF83909.1"/>
    <property type="molecule type" value="Genomic_DNA"/>
</dbReference>
<reference evidence="3 4" key="1">
    <citation type="submission" date="2021-01" db="EMBL/GenBank/DDBJ databases">
        <title>Whole genome shotgun sequence of Catellatospora bangladeshensis NBRC 107357.</title>
        <authorList>
            <person name="Komaki H."/>
            <person name="Tamura T."/>
        </authorList>
    </citation>
    <scope>NUCLEOTIDE SEQUENCE [LARGE SCALE GENOMIC DNA]</scope>
    <source>
        <strain evidence="3 4">NBRC 107357</strain>
    </source>
</reference>
<evidence type="ECO:0000313" key="4">
    <source>
        <dbReference type="Proteomes" id="UP000601223"/>
    </source>
</evidence>
<proteinExistence type="predicted"/>
<gene>
    <name evidence="3" type="ORF">Cba03nite_52580</name>
</gene>
<keyword evidence="4" id="KW-1185">Reference proteome</keyword>
<evidence type="ECO:0000256" key="2">
    <source>
        <dbReference type="SAM" id="Phobius"/>
    </source>
</evidence>
<feature type="region of interest" description="Disordered" evidence="1">
    <location>
        <begin position="56"/>
        <end position="108"/>
    </location>
</feature>
<dbReference type="AlphaFoldDB" id="A0A8J3JJX5"/>
<dbReference type="Proteomes" id="UP000601223">
    <property type="component" value="Unassembled WGS sequence"/>
</dbReference>
<keyword evidence="2" id="KW-1133">Transmembrane helix</keyword>
<comment type="caution">
    <text evidence="3">The sequence shown here is derived from an EMBL/GenBank/DDBJ whole genome shotgun (WGS) entry which is preliminary data.</text>
</comment>
<evidence type="ECO:0000256" key="1">
    <source>
        <dbReference type="SAM" id="MobiDB-lite"/>
    </source>
</evidence>
<feature type="compositionally biased region" description="Pro residues" evidence="1">
    <location>
        <begin position="64"/>
        <end position="74"/>
    </location>
</feature>